<proteinExistence type="predicted"/>
<dbReference type="InterPro" id="IPR015943">
    <property type="entry name" value="WD40/YVTN_repeat-like_dom_sf"/>
</dbReference>
<keyword evidence="3" id="KW-1185">Reference proteome</keyword>
<reference evidence="3" key="1">
    <citation type="submission" date="2017-08" db="EMBL/GenBank/DDBJ databases">
        <authorList>
            <person name="Varghese N."/>
            <person name="Submissions S."/>
        </authorList>
    </citation>
    <scope>NUCLEOTIDE SEQUENCE [LARGE SCALE GENOMIC DNA]</scope>
    <source>
        <strain evidence="3">JA276</strain>
    </source>
</reference>
<evidence type="ECO:0000259" key="1">
    <source>
        <dbReference type="Pfam" id="PF13360"/>
    </source>
</evidence>
<dbReference type="Proteomes" id="UP000219111">
    <property type="component" value="Unassembled WGS sequence"/>
</dbReference>
<dbReference type="PANTHER" id="PTHR34512:SF30">
    <property type="entry name" value="OUTER MEMBRANE PROTEIN ASSEMBLY FACTOR BAMB"/>
    <property type="match status" value="1"/>
</dbReference>
<dbReference type="PANTHER" id="PTHR34512">
    <property type="entry name" value="CELL SURFACE PROTEIN"/>
    <property type="match status" value="1"/>
</dbReference>
<dbReference type="InterPro" id="IPR002372">
    <property type="entry name" value="PQQ_rpt_dom"/>
</dbReference>
<dbReference type="Gene3D" id="2.130.10.10">
    <property type="entry name" value="YVTN repeat-like/Quinoprotein amine dehydrogenase"/>
    <property type="match status" value="1"/>
</dbReference>
<dbReference type="EMBL" id="OBMT01000002">
    <property type="protein sequence ID" value="SOB99494.1"/>
    <property type="molecule type" value="Genomic_DNA"/>
</dbReference>
<accession>A0A285S3J3</accession>
<dbReference type="PROSITE" id="PS51257">
    <property type="entry name" value="PROKAR_LIPOPROTEIN"/>
    <property type="match status" value="1"/>
</dbReference>
<dbReference type="OrthoDB" id="5290752at2"/>
<sequence>MKRIAGLAVLGVAIALAGCEKDVHLEGERLDPRALLADAASDPASAIEGPRALALPGVVTNADWPQRAGGPSHGIVNAALGQGLTPVWSAPIGAGQSRRYRIAAAPVAAGGRIFTLDSQSRLTATGTNGATLWAADIAAPGDRDDDATGSGLAVADGKVFATSGFAELIALDAASGQILWRQDFDAGIGGAPTVYEGVVYVLARDGSAWAVEAADGKVVWQIGGVPGKVGMSGVSAPAITGKTVIFPFATGEMLALDRATGAPVWRAQLAGGRLGRGYTIVSDLTGDPVVIGDTVYAGSSAGRLGAFDAVTGVARWTATEGAVSPVQVAGGSVFLISDENKLMRLDAANGAEIWAVDLPDYVTDKIRKQNEIHVNLGPVLAGGRLFVVSSDGLLRCFDPSSGALIGQAELPGGAATDPIVAGSTLYVVSRNGQLHAFR</sequence>
<dbReference type="SMART" id="SM00564">
    <property type="entry name" value="PQQ"/>
    <property type="match status" value="7"/>
</dbReference>
<dbReference type="AlphaFoldDB" id="A0A285S3J3"/>
<feature type="domain" description="Pyrrolo-quinoline quinone repeat" evidence="1">
    <location>
        <begin position="377"/>
        <end position="437"/>
    </location>
</feature>
<dbReference type="InterPro" id="IPR018391">
    <property type="entry name" value="PQQ_b-propeller_rpt"/>
</dbReference>
<evidence type="ECO:0000313" key="3">
    <source>
        <dbReference type="Proteomes" id="UP000219111"/>
    </source>
</evidence>
<dbReference type="SUPFAM" id="SSF50998">
    <property type="entry name" value="Quinoprotein alcohol dehydrogenase-like"/>
    <property type="match status" value="1"/>
</dbReference>
<evidence type="ECO:0000313" key="2">
    <source>
        <dbReference type="EMBL" id="SOB99494.1"/>
    </source>
</evidence>
<feature type="domain" description="Pyrrolo-quinoline quinone repeat" evidence="1">
    <location>
        <begin position="121"/>
        <end position="355"/>
    </location>
</feature>
<dbReference type="InterPro" id="IPR011047">
    <property type="entry name" value="Quinoprotein_ADH-like_sf"/>
</dbReference>
<organism evidence="2 3">
    <name type="scientific">Rhodobacter maris</name>
    <dbReference type="NCBI Taxonomy" id="446682"/>
    <lineage>
        <taxon>Bacteria</taxon>
        <taxon>Pseudomonadati</taxon>
        <taxon>Pseudomonadota</taxon>
        <taxon>Alphaproteobacteria</taxon>
        <taxon>Rhodobacterales</taxon>
        <taxon>Rhodobacter group</taxon>
        <taxon>Rhodobacter</taxon>
    </lineage>
</organism>
<name>A0A285S3J3_9RHOB</name>
<gene>
    <name evidence="2" type="ORF">SAMN05877831_102182</name>
</gene>
<dbReference type="RefSeq" id="WP_097069062.1">
    <property type="nucleotide sequence ID" value="NZ_OBMT01000002.1"/>
</dbReference>
<protein>
    <submittedName>
        <fullName evidence="2">Outer membrane protein assembly factor BamB</fullName>
    </submittedName>
</protein>
<dbReference type="Pfam" id="PF13360">
    <property type="entry name" value="PQQ_2"/>
    <property type="match status" value="2"/>
</dbReference>